<feature type="domain" description="Ricin B lectin" evidence="20">
    <location>
        <begin position="118"/>
        <end position="248"/>
    </location>
</feature>
<evidence type="ECO:0000256" key="9">
    <source>
        <dbReference type="ARBA" id="ARBA00022723"/>
    </source>
</evidence>
<proteinExistence type="inferred from homology"/>
<evidence type="ECO:0000256" key="3">
    <source>
        <dbReference type="ARBA" id="ARBA00004922"/>
    </source>
</evidence>
<keyword evidence="9" id="KW-0479">Metal-binding</keyword>
<dbReference type="AlphaFoldDB" id="A0A1D1W303"/>
<keyword evidence="11" id="KW-0735">Signal-anchor</keyword>
<keyword evidence="10" id="KW-0430">Lectin</keyword>
<organism evidence="21 22">
    <name type="scientific">Ramazzottius varieornatus</name>
    <name type="common">Water bear</name>
    <name type="synonym">Tardigrade</name>
    <dbReference type="NCBI Taxonomy" id="947166"/>
    <lineage>
        <taxon>Eukaryota</taxon>
        <taxon>Metazoa</taxon>
        <taxon>Ecdysozoa</taxon>
        <taxon>Tardigrada</taxon>
        <taxon>Eutardigrada</taxon>
        <taxon>Parachela</taxon>
        <taxon>Hypsibioidea</taxon>
        <taxon>Ramazzottiidae</taxon>
        <taxon>Ramazzottius</taxon>
    </lineage>
</organism>
<dbReference type="PANTHER" id="PTHR11675">
    <property type="entry name" value="N-ACETYLGALACTOSAMINYLTRANSFERASE"/>
    <property type="match status" value="1"/>
</dbReference>
<dbReference type="InterPro" id="IPR035992">
    <property type="entry name" value="Ricin_B-like_lectins"/>
</dbReference>
<keyword evidence="14" id="KW-0472">Membrane</keyword>
<dbReference type="FunFam" id="2.80.10.50:FF:000011">
    <property type="entry name" value="Polypeptide N-acetylgalactosaminyltransferase"/>
    <property type="match status" value="1"/>
</dbReference>
<dbReference type="InterPro" id="IPR000772">
    <property type="entry name" value="Ricin_B_lectin"/>
</dbReference>
<keyword evidence="12" id="KW-1133">Transmembrane helix</keyword>
<evidence type="ECO:0000256" key="6">
    <source>
        <dbReference type="ARBA" id="ARBA00022676"/>
    </source>
</evidence>
<evidence type="ECO:0000256" key="8">
    <source>
        <dbReference type="ARBA" id="ARBA00022692"/>
    </source>
</evidence>
<evidence type="ECO:0000256" key="5">
    <source>
        <dbReference type="ARBA" id="ARBA00012644"/>
    </source>
</evidence>
<evidence type="ECO:0000256" key="18">
    <source>
        <dbReference type="ARBA" id="ARBA00050905"/>
    </source>
</evidence>
<dbReference type="EMBL" id="BDGG01000013">
    <property type="protein sequence ID" value="GAV06528.1"/>
    <property type="molecule type" value="Genomic_DNA"/>
</dbReference>
<evidence type="ECO:0000256" key="15">
    <source>
        <dbReference type="ARBA" id="ARBA00023157"/>
    </source>
</evidence>
<evidence type="ECO:0000256" key="13">
    <source>
        <dbReference type="ARBA" id="ARBA00023034"/>
    </source>
</evidence>
<dbReference type="PANTHER" id="PTHR11675:SF134">
    <property type="entry name" value="N-ACETYLGALACTOSAMINYLTRANSFERASE 4-RELATED"/>
    <property type="match status" value="1"/>
</dbReference>
<keyword evidence="13" id="KW-0333">Golgi apparatus</keyword>
<evidence type="ECO:0000256" key="12">
    <source>
        <dbReference type="ARBA" id="ARBA00022989"/>
    </source>
</evidence>
<keyword evidence="16" id="KW-0325">Glycoprotein</keyword>
<dbReference type="PROSITE" id="PS50231">
    <property type="entry name" value="RICIN_B_LECTIN"/>
    <property type="match status" value="1"/>
</dbReference>
<keyword evidence="6" id="KW-0328">Glycosyltransferase</keyword>
<evidence type="ECO:0000313" key="22">
    <source>
        <dbReference type="Proteomes" id="UP000186922"/>
    </source>
</evidence>
<evidence type="ECO:0000256" key="17">
    <source>
        <dbReference type="ARBA" id="ARBA00023211"/>
    </source>
</evidence>
<comment type="subcellular location">
    <subcellularLocation>
        <location evidence="2">Golgi apparatus membrane</location>
        <topology evidence="2">Single-pass type II membrane protein</topology>
    </subcellularLocation>
</comment>
<sequence>MTLAWTSGAANSTNSASRYGSVEERCTTFPVVESATPFGGAGVGDYVSRNYRRVAQVWMDEYAEFIYDHKPHYRTLDAGDISKQVALRKKLHCKSFKWFMTEVAFDLFDHYPPVEPPDYATGEIRNVASNKCVDTRFGGQNQRFTLENCLKDNSEHGGEQSFALTWHKDIRPKNRAVCFDVASSESKAPVVLFNCHNLKGNQLWHYVPDKKQLFHPISGNCMDCDPERREIFMSKCDTTKDSQQWLFEKYNSTLLAKL</sequence>
<dbReference type="GO" id="GO:0030246">
    <property type="term" value="F:carbohydrate binding"/>
    <property type="evidence" value="ECO:0007669"/>
    <property type="project" value="UniProtKB-KW"/>
</dbReference>
<comment type="similarity">
    <text evidence="4">Belongs to the glycosyltransferase 2 family. GalNAc-T subfamily.</text>
</comment>
<evidence type="ECO:0000256" key="7">
    <source>
        <dbReference type="ARBA" id="ARBA00022679"/>
    </source>
</evidence>
<keyword evidence="15" id="KW-1015">Disulfide bond</keyword>
<evidence type="ECO:0000256" key="10">
    <source>
        <dbReference type="ARBA" id="ARBA00022734"/>
    </source>
</evidence>
<comment type="cofactor">
    <cofactor evidence="1">
        <name>Mn(2+)</name>
        <dbReference type="ChEBI" id="CHEBI:29035"/>
    </cofactor>
</comment>
<evidence type="ECO:0000256" key="16">
    <source>
        <dbReference type="ARBA" id="ARBA00023180"/>
    </source>
</evidence>
<dbReference type="GO" id="GO:0000139">
    <property type="term" value="C:Golgi membrane"/>
    <property type="evidence" value="ECO:0007669"/>
    <property type="project" value="UniProtKB-SubCell"/>
</dbReference>
<reference evidence="21 22" key="1">
    <citation type="journal article" date="2016" name="Nat. Commun.">
        <title>Extremotolerant tardigrade genome and improved radiotolerance of human cultured cells by tardigrade-unique protein.</title>
        <authorList>
            <person name="Hashimoto T."/>
            <person name="Horikawa D.D."/>
            <person name="Saito Y."/>
            <person name="Kuwahara H."/>
            <person name="Kozuka-Hata H."/>
            <person name="Shin-I T."/>
            <person name="Minakuchi Y."/>
            <person name="Ohishi K."/>
            <person name="Motoyama A."/>
            <person name="Aizu T."/>
            <person name="Enomoto A."/>
            <person name="Kondo K."/>
            <person name="Tanaka S."/>
            <person name="Hara Y."/>
            <person name="Koshikawa S."/>
            <person name="Sagara H."/>
            <person name="Miura T."/>
            <person name="Yokobori S."/>
            <person name="Miyagawa K."/>
            <person name="Suzuki Y."/>
            <person name="Kubo T."/>
            <person name="Oyama M."/>
            <person name="Kohara Y."/>
            <person name="Fujiyama A."/>
            <person name="Arakawa K."/>
            <person name="Katayama T."/>
            <person name="Toyoda A."/>
            <person name="Kunieda T."/>
        </authorList>
    </citation>
    <scope>NUCLEOTIDE SEQUENCE [LARGE SCALE GENOMIC DNA]</scope>
    <source>
        <strain evidence="21 22">YOKOZUNA-1</strain>
    </source>
</reference>
<evidence type="ECO:0000256" key="11">
    <source>
        <dbReference type="ARBA" id="ARBA00022968"/>
    </source>
</evidence>
<protein>
    <recommendedName>
        <fullName evidence="5">polypeptide N-acetylgalactosaminyltransferase</fullName>
        <ecNumber evidence="5">2.4.1.41</ecNumber>
    </recommendedName>
</protein>
<dbReference type="EC" id="2.4.1.41" evidence="5"/>
<dbReference type="SUPFAM" id="SSF50370">
    <property type="entry name" value="Ricin B-like lectins"/>
    <property type="match status" value="1"/>
</dbReference>
<name>A0A1D1W303_RAMVA</name>
<evidence type="ECO:0000256" key="2">
    <source>
        <dbReference type="ARBA" id="ARBA00004323"/>
    </source>
</evidence>
<dbReference type="Pfam" id="PF00652">
    <property type="entry name" value="Ricin_B_lectin"/>
    <property type="match status" value="1"/>
</dbReference>
<dbReference type="GO" id="GO:0004653">
    <property type="term" value="F:polypeptide N-acetylgalactosaminyltransferase activity"/>
    <property type="evidence" value="ECO:0007669"/>
    <property type="project" value="UniProtKB-EC"/>
</dbReference>
<accession>A0A1D1W303</accession>
<keyword evidence="7" id="KW-0808">Transferase</keyword>
<dbReference type="GO" id="GO:0006493">
    <property type="term" value="P:protein O-linked glycosylation"/>
    <property type="evidence" value="ECO:0007669"/>
    <property type="project" value="TreeGrafter"/>
</dbReference>
<evidence type="ECO:0000256" key="19">
    <source>
        <dbReference type="ARBA" id="ARBA00052209"/>
    </source>
</evidence>
<gene>
    <name evidence="21" type="primary">RvY_16497</name>
    <name evidence="21" type="synonym">RvY_16497.2</name>
    <name evidence="21" type="ORF">RvY_16497-2</name>
</gene>
<keyword evidence="22" id="KW-1185">Reference proteome</keyword>
<dbReference type="InterPro" id="IPR029044">
    <property type="entry name" value="Nucleotide-diphossugar_trans"/>
</dbReference>
<dbReference type="GO" id="GO:0046872">
    <property type="term" value="F:metal ion binding"/>
    <property type="evidence" value="ECO:0007669"/>
    <property type="project" value="UniProtKB-KW"/>
</dbReference>
<dbReference type="CDD" id="cd23439">
    <property type="entry name" value="beta-trefoil_Ricin_GALNT10-like"/>
    <property type="match status" value="1"/>
</dbReference>
<evidence type="ECO:0000313" key="21">
    <source>
        <dbReference type="EMBL" id="GAV06528.1"/>
    </source>
</evidence>
<dbReference type="Gene3D" id="3.90.550.10">
    <property type="entry name" value="Spore Coat Polysaccharide Biosynthesis Protein SpsA, Chain A"/>
    <property type="match status" value="1"/>
</dbReference>
<evidence type="ECO:0000256" key="4">
    <source>
        <dbReference type="ARBA" id="ARBA00005680"/>
    </source>
</evidence>
<evidence type="ECO:0000259" key="20">
    <source>
        <dbReference type="SMART" id="SM00458"/>
    </source>
</evidence>
<dbReference type="Proteomes" id="UP000186922">
    <property type="component" value="Unassembled WGS sequence"/>
</dbReference>
<comment type="catalytic activity">
    <reaction evidence="19">
        <text>L-seryl-[protein] + UDP-N-acetyl-alpha-D-galactosamine = a 3-O-[N-acetyl-alpha-D-galactosaminyl]-L-seryl-[protein] + UDP + H(+)</text>
        <dbReference type="Rhea" id="RHEA:23956"/>
        <dbReference type="Rhea" id="RHEA-COMP:9863"/>
        <dbReference type="Rhea" id="RHEA-COMP:12788"/>
        <dbReference type="ChEBI" id="CHEBI:15378"/>
        <dbReference type="ChEBI" id="CHEBI:29999"/>
        <dbReference type="ChEBI" id="CHEBI:53604"/>
        <dbReference type="ChEBI" id="CHEBI:58223"/>
        <dbReference type="ChEBI" id="CHEBI:67138"/>
        <dbReference type="EC" id="2.4.1.41"/>
    </reaction>
</comment>
<comment type="pathway">
    <text evidence="3">Protein modification; protein glycosylation.</text>
</comment>
<dbReference type="STRING" id="947166.A0A1D1W303"/>
<dbReference type="SMART" id="SM00458">
    <property type="entry name" value="RICIN"/>
    <property type="match status" value="1"/>
</dbReference>
<keyword evidence="8" id="KW-0812">Transmembrane</keyword>
<comment type="catalytic activity">
    <reaction evidence="18">
        <text>L-threonyl-[protein] + UDP-N-acetyl-alpha-D-galactosamine = a 3-O-[N-acetyl-alpha-D-galactosaminyl]-L-threonyl-[protein] + UDP + H(+)</text>
        <dbReference type="Rhea" id="RHEA:52424"/>
        <dbReference type="Rhea" id="RHEA-COMP:11060"/>
        <dbReference type="Rhea" id="RHEA-COMP:11689"/>
        <dbReference type="ChEBI" id="CHEBI:15378"/>
        <dbReference type="ChEBI" id="CHEBI:30013"/>
        <dbReference type="ChEBI" id="CHEBI:58223"/>
        <dbReference type="ChEBI" id="CHEBI:67138"/>
        <dbReference type="ChEBI" id="CHEBI:87075"/>
        <dbReference type="EC" id="2.4.1.41"/>
    </reaction>
</comment>
<evidence type="ECO:0000256" key="1">
    <source>
        <dbReference type="ARBA" id="ARBA00001936"/>
    </source>
</evidence>
<comment type="caution">
    <text evidence="21">The sequence shown here is derived from an EMBL/GenBank/DDBJ whole genome shotgun (WGS) entry which is preliminary data.</text>
</comment>
<evidence type="ECO:0000256" key="14">
    <source>
        <dbReference type="ARBA" id="ARBA00023136"/>
    </source>
</evidence>
<keyword evidence="17" id="KW-0464">Manganese</keyword>
<dbReference type="OrthoDB" id="330637at2759"/>
<dbReference type="Gene3D" id="2.80.10.50">
    <property type="match status" value="1"/>
</dbReference>